<dbReference type="InterPro" id="IPR017938">
    <property type="entry name" value="Riboflavin_synthase-like_b-brl"/>
</dbReference>
<organism evidence="8 9">
    <name type="scientific">Acinetobacter shaoyimingii</name>
    <dbReference type="NCBI Taxonomy" id="2715164"/>
    <lineage>
        <taxon>Bacteria</taxon>
        <taxon>Pseudomonadati</taxon>
        <taxon>Pseudomonadota</taxon>
        <taxon>Gammaproteobacteria</taxon>
        <taxon>Moraxellales</taxon>
        <taxon>Moraxellaceae</taxon>
        <taxon>Acinetobacter</taxon>
    </lineage>
</organism>
<dbReference type="InterPro" id="IPR017927">
    <property type="entry name" value="FAD-bd_FR_type"/>
</dbReference>
<dbReference type="Pfam" id="PF00258">
    <property type="entry name" value="Flavodoxin_1"/>
    <property type="match status" value="1"/>
</dbReference>
<dbReference type="RefSeq" id="WP_166223561.1">
    <property type="nucleotide sequence ID" value="NZ_CP049801.1"/>
</dbReference>
<dbReference type="GO" id="GO:0050660">
    <property type="term" value="F:flavin adenine dinucleotide binding"/>
    <property type="evidence" value="ECO:0007669"/>
    <property type="project" value="TreeGrafter"/>
</dbReference>
<dbReference type="KEGG" id="asha:G8E00_08105"/>
<dbReference type="SUPFAM" id="SSF52218">
    <property type="entry name" value="Flavoproteins"/>
    <property type="match status" value="1"/>
</dbReference>
<dbReference type="PRINTS" id="PR00371">
    <property type="entry name" value="FPNCR"/>
</dbReference>
<keyword evidence="5" id="KW-0812">Transmembrane</keyword>
<dbReference type="InterPro" id="IPR008254">
    <property type="entry name" value="Flavodoxin/NO_synth"/>
</dbReference>
<dbReference type="InterPro" id="IPR001094">
    <property type="entry name" value="Flavdoxin-like"/>
</dbReference>
<evidence type="ECO:0000256" key="2">
    <source>
        <dbReference type="ARBA" id="ARBA00022643"/>
    </source>
</evidence>
<keyword evidence="9" id="KW-1185">Reference proteome</keyword>
<dbReference type="Gene3D" id="3.40.50.80">
    <property type="entry name" value="Nucleotide-binding domain of ferredoxin-NADP reductase (FNR) module"/>
    <property type="match status" value="1"/>
</dbReference>
<dbReference type="InterPro" id="IPR029039">
    <property type="entry name" value="Flavoprotein-like_sf"/>
</dbReference>
<dbReference type="CDD" id="cd06200">
    <property type="entry name" value="SiR_like1"/>
    <property type="match status" value="1"/>
</dbReference>
<dbReference type="Gene3D" id="3.40.50.360">
    <property type="match status" value="1"/>
</dbReference>
<dbReference type="PROSITE" id="PS51384">
    <property type="entry name" value="FAD_FR"/>
    <property type="match status" value="1"/>
</dbReference>
<dbReference type="Proteomes" id="UP000502297">
    <property type="component" value="Chromosome"/>
</dbReference>
<reference evidence="8 9" key="1">
    <citation type="submission" date="2020-03" db="EMBL/GenBank/DDBJ databases">
        <authorList>
            <person name="Zhu W."/>
        </authorList>
    </citation>
    <scope>NUCLEOTIDE SEQUENCE [LARGE SCALE GENOMIC DNA]</scope>
    <source>
        <strain evidence="8 9">323-1</strain>
    </source>
</reference>
<dbReference type="InterPro" id="IPR039261">
    <property type="entry name" value="FNR_nucleotide-bd"/>
</dbReference>
<feature type="transmembrane region" description="Helical" evidence="5">
    <location>
        <begin position="6"/>
        <end position="26"/>
    </location>
</feature>
<dbReference type="EC" id="1.6.2.4" evidence="4"/>
<evidence type="ECO:0000259" key="7">
    <source>
        <dbReference type="PROSITE" id="PS51384"/>
    </source>
</evidence>
<dbReference type="SUPFAM" id="SSF63380">
    <property type="entry name" value="Riboflavin synthase domain-like"/>
    <property type="match status" value="1"/>
</dbReference>
<dbReference type="PANTHER" id="PTHR19384:SF17">
    <property type="entry name" value="NADPH--CYTOCHROME P450 REDUCTASE"/>
    <property type="match status" value="1"/>
</dbReference>
<protein>
    <recommendedName>
        <fullName evidence="4">NADPH--hemoprotein reductase</fullName>
        <ecNumber evidence="4">1.6.2.4</ecNumber>
    </recommendedName>
</protein>
<evidence type="ECO:0000256" key="5">
    <source>
        <dbReference type="SAM" id="Phobius"/>
    </source>
</evidence>
<keyword evidence="5" id="KW-0472">Membrane</keyword>
<keyword evidence="2" id="KW-0288">FMN</keyword>
<proteinExistence type="predicted"/>
<evidence type="ECO:0000313" key="9">
    <source>
        <dbReference type="Proteomes" id="UP000502297"/>
    </source>
</evidence>
<dbReference type="PANTHER" id="PTHR19384">
    <property type="entry name" value="NITRIC OXIDE SYNTHASE-RELATED"/>
    <property type="match status" value="1"/>
</dbReference>
<keyword evidence="3" id="KW-0249">Electron transport</keyword>
<keyword evidence="5" id="KW-1133">Transmembrane helix</keyword>
<dbReference type="EMBL" id="CP049801">
    <property type="protein sequence ID" value="QIO05913.1"/>
    <property type="molecule type" value="Genomic_DNA"/>
</dbReference>
<sequence>MTQAATYILIFLAILLFVHVFWIAYLKISEMKQRKQVALSTIKTEYLLIYASQSGNAKHFANQTFDQLQQHHIAVHIFDIQNVQTQHLLDANNILFFASTYGEGDAPDTARGFVHNIMSKSINLADKKFAILALGDRHYANYCQFGQQLNQWLINQQAMPLFEMVCVNDLNKDDLARWSQQLALHTQVQLATYQDRSRSAWQHVQLIERELLNAGSQGLALYRVRLSVNDKLHWQSGDIVEVQCANSTEQLHAFQTQFPECTAEDLVHLTTKNLLNIPERKANESFSQWLTEIPTLGIREYSVASIPAQGYIELVIRQHMTDGELGLGSGWMTAHSKLSEKIQIRIRNNASFHIPDIAVPLILIGNGSGIAGLLSHLYQREKLNHHQNWLIFGERQQQFDYLYSNELARWQASAHLPELDLVFSRDGHQDKYVKDRIHTKAEQFKTWISQGAIICVCGSLNSMAKDVDQTLYEILGEQVMMDLIQSRRYLRDVY</sequence>
<dbReference type="PROSITE" id="PS50902">
    <property type="entry name" value="FLAVODOXIN_LIKE"/>
    <property type="match status" value="1"/>
</dbReference>
<dbReference type="PRINTS" id="PR00369">
    <property type="entry name" value="FLAVODOXIN"/>
</dbReference>
<evidence type="ECO:0000313" key="8">
    <source>
        <dbReference type="EMBL" id="QIO05913.1"/>
    </source>
</evidence>
<feature type="domain" description="FAD-binding FR-type" evidence="7">
    <location>
        <begin position="199"/>
        <end position="355"/>
    </location>
</feature>
<dbReference type="GO" id="GO:0003958">
    <property type="term" value="F:NADPH-hemoprotein reductase activity"/>
    <property type="evidence" value="ECO:0007669"/>
    <property type="project" value="UniProtKB-EC"/>
</dbReference>
<gene>
    <name evidence="8" type="ORF">G8E00_08105</name>
</gene>
<dbReference type="GO" id="GO:0010181">
    <property type="term" value="F:FMN binding"/>
    <property type="evidence" value="ECO:0007669"/>
    <property type="project" value="InterPro"/>
</dbReference>
<keyword evidence="1" id="KW-0285">Flavoprotein</keyword>
<evidence type="ECO:0000256" key="1">
    <source>
        <dbReference type="ARBA" id="ARBA00022630"/>
    </source>
</evidence>
<dbReference type="InterPro" id="IPR001709">
    <property type="entry name" value="Flavoprot_Pyr_Nucl_cyt_Rdtase"/>
</dbReference>
<name>A0A6G8RW14_9GAMM</name>
<dbReference type="GO" id="GO:0005829">
    <property type="term" value="C:cytosol"/>
    <property type="evidence" value="ECO:0007669"/>
    <property type="project" value="TreeGrafter"/>
</dbReference>
<evidence type="ECO:0000256" key="4">
    <source>
        <dbReference type="ARBA" id="ARBA00023797"/>
    </source>
</evidence>
<keyword evidence="3" id="KW-0813">Transport</keyword>
<dbReference type="AlphaFoldDB" id="A0A6G8RW14"/>
<evidence type="ECO:0000259" key="6">
    <source>
        <dbReference type="PROSITE" id="PS50902"/>
    </source>
</evidence>
<feature type="domain" description="Flavodoxin-like" evidence="6">
    <location>
        <begin position="46"/>
        <end position="183"/>
    </location>
</feature>
<accession>A0A6G8RW14</accession>
<evidence type="ECO:0000256" key="3">
    <source>
        <dbReference type="ARBA" id="ARBA00022982"/>
    </source>
</evidence>
<dbReference type="SUPFAM" id="SSF52343">
    <property type="entry name" value="Ferredoxin reductase-like, C-terminal NADP-linked domain"/>
    <property type="match status" value="1"/>
</dbReference>